<evidence type="ECO:0000256" key="1">
    <source>
        <dbReference type="SAM" id="SignalP"/>
    </source>
</evidence>
<dbReference type="PROSITE" id="PS51257">
    <property type="entry name" value="PROKAR_LIPOPROTEIN"/>
    <property type="match status" value="1"/>
</dbReference>
<comment type="caution">
    <text evidence="4">The sequence shown here is derived from an EMBL/GenBank/DDBJ whole genome shotgun (WGS) entry which is preliminary data.</text>
</comment>
<dbReference type="RefSeq" id="WP_389363827.1">
    <property type="nucleotide sequence ID" value="NZ_JBIACK010000015.1"/>
</dbReference>
<dbReference type="Pfam" id="PF17115">
    <property type="entry name" value="Toast_rack_N"/>
    <property type="match status" value="1"/>
</dbReference>
<feature type="domain" description="Cell wall-active antibiotics response LiaF-like C-terminal" evidence="2">
    <location>
        <begin position="141"/>
        <end position="235"/>
    </location>
</feature>
<evidence type="ECO:0000259" key="2">
    <source>
        <dbReference type="Pfam" id="PF09922"/>
    </source>
</evidence>
<evidence type="ECO:0000313" key="4">
    <source>
        <dbReference type="EMBL" id="MFE8703355.1"/>
    </source>
</evidence>
<accession>A0ABW6KJE5</accession>
<evidence type="ECO:0000313" key="5">
    <source>
        <dbReference type="Proteomes" id="UP001601059"/>
    </source>
</evidence>
<dbReference type="EMBL" id="JBIACK010000015">
    <property type="protein sequence ID" value="MFE8703355.1"/>
    <property type="molecule type" value="Genomic_DNA"/>
</dbReference>
<proteinExistence type="predicted"/>
<feature type="domain" description="DUF2154" evidence="3">
    <location>
        <begin position="39"/>
        <end position="130"/>
    </location>
</feature>
<feature type="chain" id="PRO_5046126944" evidence="1">
    <location>
        <begin position="26"/>
        <end position="239"/>
    </location>
</feature>
<dbReference type="InterPro" id="IPR031346">
    <property type="entry name" value="DUF2154_N"/>
</dbReference>
<dbReference type="InterPro" id="IPR024425">
    <property type="entry name" value="LiaF-like_C"/>
</dbReference>
<evidence type="ECO:0000259" key="3">
    <source>
        <dbReference type="Pfam" id="PF17115"/>
    </source>
</evidence>
<sequence>MKKMWMLGAAAAGALLVLSGCNVMATEKTEQKSIEVAKDDAEKLEVELNMGAGELIVSKGTGEWLEGEVVYNNDKLEPKVNYDMNGDEGHLIIEQKQKSLSNIKMGDIKNEWDLKLSNDVPIDLTVNAGASNTNLSLKGVQLTSLDVNAGVGDMTVDLTGEWNEGFNVDLKMGVGKTEVLLPKDVGVKIVSKKGIGSAEFKGFISQGDGVYVNDVYEDSDKVITVNTELGVGEVEFKLQ</sequence>
<gene>
    <name evidence="4" type="ORF">ACFYKX_22600</name>
</gene>
<dbReference type="Proteomes" id="UP001601059">
    <property type="component" value="Unassembled WGS sequence"/>
</dbReference>
<keyword evidence="5" id="KW-1185">Reference proteome</keyword>
<organism evidence="4 5">
    <name type="scientific">Cytobacillus spartinae</name>
    <dbReference type="NCBI Taxonomy" id="3299023"/>
    <lineage>
        <taxon>Bacteria</taxon>
        <taxon>Bacillati</taxon>
        <taxon>Bacillota</taxon>
        <taxon>Bacilli</taxon>
        <taxon>Bacillales</taxon>
        <taxon>Bacillaceae</taxon>
        <taxon>Cytobacillus</taxon>
    </lineage>
</organism>
<protein>
    <submittedName>
        <fullName evidence="4">Toast rack family protein</fullName>
    </submittedName>
</protein>
<dbReference type="Pfam" id="PF09922">
    <property type="entry name" value="LiaF-like_C"/>
    <property type="match status" value="1"/>
</dbReference>
<feature type="signal peptide" evidence="1">
    <location>
        <begin position="1"/>
        <end position="25"/>
    </location>
</feature>
<name>A0ABW6KJE5_9BACI</name>
<reference evidence="4 5" key="1">
    <citation type="submission" date="2024-08" db="EMBL/GenBank/DDBJ databases">
        <title>Two novel Cytobacillus novel species.</title>
        <authorList>
            <person name="Liu G."/>
        </authorList>
    </citation>
    <scope>NUCLEOTIDE SEQUENCE [LARGE SCALE GENOMIC DNA]</scope>
    <source>
        <strain evidence="4 5">FJAT-54145</strain>
    </source>
</reference>
<keyword evidence="1" id="KW-0732">Signal</keyword>